<sequence>MISVQPMLDLSSLRLVRQFQSQLTGAAVSLVLSGTPGAGVSTLLQVLAGHLGPVPVRVTSPRARFREAVTAQAGQGMGAGLLPVALVDLGRTPSPEVLAQRAELNAAQELEVQLLVLSADRLKGAIDLSLVRLLRAQTAQPLVLFINRVDCLENPAKDIPAIRARLESAIERHTGAMRPQIVFGSLSWAEAALKDRLAALGEDSKETLLQLAEVADVDGDDHAPSFVWKLSGMPQLVDALGKVMAASPLRRMVGKVRRQFRAILDNIGHEGEDRTAEQIAACQLSADEVTERAEKLGQRLASELKRQAQQNADQFRQRLARLGQQFIETAVSDLNRRIDKAEEITNLEIDTFRLRLQLRSACLGFAQNCRSLSDRTLRRAAREFSQISREVLGSETRMVQAESNLGTFISVRSAEARATGLDLGAATWSWKPMPGQNRATLLRDFRVKLQARVTLLAQDTLDRQTAAPMDAMRDRLTEFVDGQTRMLVALASTQIVPRVRAAETGAAMLQPFPVEPKDEA</sequence>
<proteinExistence type="predicted"/>
<evidence type="ECO:0000256" key="1">
    <source>
        <dbReference type="SAM" id="Coils"/>
    </source>
</evidence>
<name>A0A918TX31_9RHOB</name>
<gene>
    <name evidence="2" type="ORF">GCM10007315_34570</name>
</gene>
<comment type="caution">
    <text evidence="2">The sequence shown here is derived from an EMBL/GenBank/DDBJ whole genome shotgun (WGS) entry which is preliminary data.</text>
</comment>
<dbReference type="Proteomes" id="UP000638981">
    <property type="component" value="Unassembled WGS sequence"/>
</dbReference>
<reference evidence="2" key="2">
    <citation type="submission" date="2020-09" db="EMBL/GenBank/DDBJ databases">
        <authorList>
            <person name="Sun Q."/>
            <person name="Kim S."/>
        </authorList>
    </citation>
    <scope>NUCLEOTIDE SEQUENCE</scope>
    <source>
        <strain evidence="2">KCTC 23310</strain>
    </source>
</reference>
<reference evidence="2" key="1">
    <citation type="journal article" date="2014" name="Int. J. Syst. Evol. Microbiol.">
        <title>Complete genome sequence of Corynebacterium casei LMG S-19264T (=DSM 44701T), isolated from a smear-ripened cheese.</title>
        <authorList>
            <consortium name="US DOE Joint Genome Institute (JGI-PGF)"/>
            <person name="Walter F."/>
            <person name="Albersmeier A."/>
            <person name="Kalinowski J."/>
            <person name="Ruckert C."/>
        </authorList>
    </citation>
    <scope>NUCLEOTIDE SEQUENCE</scope>
    <source>
        <strain evidence="2">KCTC 23310</strain>
    </source>
</reference>
<dbReference type="InterPro" id="IPR027417">
    <property type="entry name" value="P-loop_NTPase"/>
</dbReference>
<keyword evidence="1" id="KW-0175">Coiled coil</keyword>
<organism evidence="2 3">
    <name type="scientific">Neogemmobacter tilapiae</name>
    <dbReference type="NCBI Taxonomy" id="875041"/>
    <lineage>
        <taxon>Bacteria</taxon>
        <taxon>Pseudomonadati</taxon>
        <taxon>Pseudomonadota</taxon>
        <taxon>Alphaproteobacteria</taxon>
        <taxon>Rhodobacterales</taxon>
        <taxon>Paracoccaceae</taxon>
        <taxon>Neogemmobacter</taxon>
    </lineage>
</organism>
<protein>
    <submittedName>
        <fullName evidence="2">Uncharacterized protein</fullName>
    </submittedName>
</protein>
<dbReference type="EMBL" id="BMYJ01000014">
    <property type="protein sequence ID" value="GHC66752.1"/>
    <property type="molecule type" value="Genomic_DNA"/>
</dbReference>
<dbReference type="RefSeq" id="WP_189413403.1">
    <property type="nucleotide sequence ID" value="NZ_BMYJ01000014.1"/>
</dbReference>
<evidence type="ECO:0000313" key="3">
    <source>
        <dbReference type="Proteomes" id="UP000638981"/>
    </source>
</evidence>
<accession>A0A918TX31</accession>
<dbReference type="SUPFAM" id="SSF52540">
    <property type="entry name" value="P-loop containing nucleoside triphosphate hydrolases"/>
    <property type="match status" value="1"/>
</dbReference>
<feature type="coiled-coil region" evidence="1">
    <location>
        <begin position="286"/>
        <end position="325"/>
    </location>
</feature>
<dbReference type="AlphaFoldDB" id="A0A918TX31"/>
<evidence type="ECO:0000313" key="2">
    <source>
        <dbReference type="EMBL" id="GHC66752.1"/>
    </source>
</evidence>
<keyword evidence="3" id="KW-1185">Reference proteome</keyword>